<gene>
    <name evidence="3" type="ORF">P873_10205</name>
</gene>
<dbReference type="Proteomes" id="UP000029391">
    <property type="component" value="Unassembled WGS sequence"/>
</dbReference>
<dbReference type="PROSITE" id="PS51257">
    <property type="entry name" value="PROKAR_LIPOPROTEIN"/>
    <property type="match status" value="1"/>
</dbReference>
<evidence type="ECO:0000313" key="3">
    <source>
        <dbReference type="EMBL" id="KFN49517.1"/>
    </source>
</evidence>
<keyword evidence="1" id="KW-0732">Signal</keyword>
<keyword evidence="4" id="KW-1185">Reference proteome</keyword>
<feature type="domain" description="DUF6970" evidence="2">
    <location>
        <begin position="58"/>
        <end position="134"/>
    </location>
</feature>
<reference evidence="3 4" key="1">
    <citation type="submission" date="2013-09" db="EMBL/GenBank/DDBJ databases">
        <title>Genome sequencing of Arenimonas composti.</title>
        <authorList>
            <person name="Chen F."/>
            <person name="Wang G."/>
        </authorList>
    </citation>
    <scope>NUCLEOTIDE SEQUENCE [LARGE SCALE GENOMIC DNA]</scope>
    <source>
        <strain evidence="3 4">TR7-09</strain>
    </source>
</reference>
<dbReference type="Pfam" id="PF22311">
    <property type="entry name" value="DUF6970"/>
    <property type="match status" value="1"/>
</dbReference>
<evidence type="ECO:0000259" key="2">
    <source>
        <dbReference type="Pfam" id="PF22311"/>
    </source>
</evidence>
<evidence type="ECO:0000256" key="1">
    <source>
        <dbReference type="SAM" id="SignalP"/>
    </source>
</evidence>
<evidence type="ECO:0000313" key="4">
    <source>
        <dbReference type="Proteomes" id="UP000029391"/>
    </source>
</evidence>
<organism evidence="3 4">
    <name type="scientific">Arenimonas composti TR7-09 = DSM 18010</name>
    <dbReference type="NCBI Taxonomy" id="1121013"/>
    <lineage>
        <taxon>Bacteria</taxon>
        <taxon>Pseudomonadati</taxon>
        <taxon>Pseudomonadota</taxon>
        <taxon>Gammaproteobacteria</taxon>
        <taxon>Lysobacterales</taxon>
        <taxon>Lysobacteraceae</taxon>
        <taxon>Arenimonas</taxon>
    </lineage>
</organism>
<proteinExistence type="predicted"/>
<dbReference type="AlphaFoldDB" id="A0A091BDD7"/>
<dbReference type="EMBL" id="AWXU01000033">
    <property type="protein sequence ID" value="KFN49517.1"/>
    <property type="molecule type" value="Genomic_DNA"/>
</dbReference>
<dbReference type="RefSeq" id="WP_211223667.1">
    <property type="nucleotide sequence ID" value="NZ_AUFF01000016.1"/>
</dbReference>
<dbReference type="InterPro" id="IPR054243">
    <property type="entry name" value="DUF6970"/>
</dbReference>
<name>A0A091BDD7_9GAMM</name>
<dbReference type="eggNOG" id="ENOG50315CH">
    <property type="taxonomic scope" value="Bacteria"/>
</dbReference>
<comment type="caution">
    <text evidence="3">The sequence shown here is derived from an EMBL/GenBank/DDBJ whole genome shotgun (WGS) entry which is preliminary data.</text>
</comment>
<protein>
    <recommendedName>
        <fullName evidence="2">DUF6970 domain-containing protein</fullName>
    </recommendedName>
</protein>
<dbReference type="STRING" id="1121013.GCA_000426365_02840"/>
<sequence length="138" mass="14217">MSRTTVFAAAIALAVALAVSLAGCSHATAGGAPRADTGTGDDGDAAALPPFIVDLIARMEAAPPANPPASIHRYDYRGDTVYYVPPRCCDVPSALYSATGERICSPDGGFTGRGDGKCPDFLDTRSAGTLIWADGRQR</sequence>
<feature type="signal peptide" evidence="1">
    <location>
        <begin position="1"/>
        <end position="27"/>
    </location>
</feature>
<accession>A0A091BDD7</accession>
<feature type="chain" id="PRO_5001869637" description="DUF6970 domain-containing protein" evidence="1">
    <location>
        <begin position="28"/>
        <end position="138"/>
    </location>
</feature>